<reference evidence="10 11" key="1">
    <citation type="submission" date="2022-06" db="EMBL/GenBank/DDBJ databases">
        <authorList>
            <person name="So Y."/>
        </authorList>
    </citation>
    <scope>NUCLEOTIDE SEQUENCE [LARGE SCALE GENOMIC DNA]</scope>
    <source>
        <strain evidence="10 11">STR3</strain>
    </source>
</reference>
<dbReference type="SUPFAM" id="SSF51735">
    <property type="entry name" value="NAD(P)-binding Rossmann-fold domains"/>
    <property type="match status" value="1"/>
</dbReference>
<dbReference type="InterPro" id="IPR013154">
    <property type="entry name" value="ADH-like_N"/>
</dbReference>
<evidence type="ECO:0000256" key="3">
    <source>
        <dbReference type="ARBA" id="ARBA00013190"/>
    </source>
</evidence>
<dbReference type="InterPro" id="IPR036291">
    <property type="entry name" value="NAD(P)-bd_dom_sf"/>
</dbReference>
<dbReference type="Proteomes" id="UP001204524">
    <property type="component" value="Unassembled WGS sequence"/>
</dbReference>
<dbReference type="InterPro" id="IPR020843">
    <property type="entry name" value="ER"/>
</dbReference>
<comment type="cofactor">
    <cofactor evidence="1">
        <name>Zn(2+)</name>
        <dbReference type="ChEBI" id="CHEBI:29105"/>
    </cofactor>
</comment>
<dbReference type="Gene3D" id="3.90.180.10">
    <property type="entry name" value="Medium-chain alcohol dehydrogenases, catalytic domain"/>
    <property type="match status" value="1"/>
</dbReference>
<dbReference type="InterPro" id="IPR013149">
    <property type="entry name" value="ADH-like_C"/>
</dbReference>
<dbReference type="SMART" id="SM00829">
    <property type="entry name" value="PKS_ER"/>
    <property type="match status" value="1"/>
</dbReference>
<protein>
    <recommendedName>
        <fullName evidence="3">alcohol dehydrogenase</fullName>
        <ecNumber evidence="3">1.1.1.1</ecNumber>
    </recommendedName>
</protein>
<dbReference type="PANTHER" id="PTHR42940:SF8">
    <property type="entry name" value="VACUOLAR PROTEIN SORTING-ASSOCIATED PROTEIN 11"/>
    <property type="match status" value="1"/>
</dbReference>
<evidence type="ECO:0000256" key="6">
    <source>
        <dbReference type="ARBA" id="ARBA00023002"/>
    </source>
</evidence>
<organism evidence="10 11">
    <name type="scientific">Nocardioides pinisoli</name>
    <dbReference type="NCBI Taxonomy" id="2950279"/>
    <lineage>
        <taxon>Bacteria</taxon>
        <taxon>Bacillati</taxon>
        <taxon>Actinomycetota</taxon>
        <taxon>Actinomycetes</taxon>
        <taxon>Propionibacteriales</taxon>
        <taxon>Nocardioidaceae</taxon>
        <taxon>Nocardioides</taxon>
    </lineage>
</organism>
<evidence type="ECO:0000259" key="9">
    <source>
        <dbReference type="SMART" id="SM00829"/>
    </source>
</evidence>
<evidence type="ECO:0000256" key="5">
    <source>
        <dbReference type="ARBA" id="ARBA00022833"/>
    </source>
</evidence>
<name>A0ABT1KZ47_9ACTN</name>
<comment type="catalytic activity">
    <reaction evidence="8">
        <text>a primary alcohol + NAD(+) = an aldehyde + NADH + H(+)</text>
        <dbReference type="Rhea" id="RHEA:10736"/>
        <dbReference type="ChEBI" id="CHEBI:15378"/>
        <dbReference type="ChEBI" id="CHEBI:15734"/>
        <dbReference type="ChEBI" id="CHEBI:17478"/>
        <dbReference type="ChEBI" id="CHEBI:57540"/>
        <dbReference type="ChEBI" id="CHEBI:57945"/>
        <dbReference type="EC" id="1.1.1.1"/>
    </reaction>
</comment>
<keyword evidence="11" id="KW-1185">Reference proteome</keyword>
<gene>
    <name evidence="10" type="ORF">NCI01_14685</name>
</gene>
<dbReference type="RefSeq" id="WP_254182245.1">
    <property type="nucleotide sequence ID" value="NZ_JANARS010000006.1"/>
</dbReference>
<evidence type="ECO:0000256" key="1">
    <source>
        <dbReference type="ARBA" id="ARBA00001947"/>
    </source>
</evidence>
<evidence type="ECO:0000256" key="7">
    <source>
        <dbReference type="ARBA" id="ARBA00049164"/>
    </source>
</evidence>
<keyword evidence="5" id="KW-0862">Zinc</keyword>
<accession>A0ABT1KZ47</accession>
<dbReference type="Gene3D" id="3.40.50.720">
    <property type="entry name" value="NAD(P)-binding Rossmann-like Domain"/>
    <property type="match status" value="1"/>
</dbReference>
<dbReference type="PANTHER" id="PTHR42940">
    <property type="entry name" value="ALCOHOL DEHYDROGENASE 1-RELATED"/>
    <property type="match status" value="1"/>
</dbReference>
<keyword evidence="6" id="KW-0560">Oxidoreductase</keyword>
<evidence type="ECO:0000256" key="8">
    <source>
        <dbReference type="ARBA" id="ARBA00049243"/>
    </source>
</evidence>
<evidence type="ECO:0000313" key="10">
    <source>
        <dbReference type="EMBL" id="MCP3423048.1"/>
    </source>
</evidence>
<comment type="similarity">
    <text evidence="2">Belongs to the zinc-containing alcohol dehydrogenase family.</text>
</comment>
<dbReference type="CDD" id="cd08297">
    <property type="entry name" value="CAD3"/>
    <property type="match status" value="1"/>
</dbReference>
<comment type="caution">
    <text evidence="10">The sequence shown here is derived from an EMBL/GenBank/DDBJ whole genome shotgun (WGS) entry which is preliminary data.</text>
</comment>
<proteinExistence type="inferred from homology"/>
<dbReference type="Pfam" id="PF00107">
    <property type="entry name" value="ADH_zinc_N"/>
    <property type="match status" value="1"/>
</dbReference>
<evidence type="ECO:0000256" key="4">
    <source>
        <dbReference type="ARBA" id="ARBA00022723"/>
    </source>
</evidence>
<dbReference type="SUPFAM" id="SSF50129">
    <property type="entry name" value="GroES-like"/>
    <property type="match status" value="1"/>
</dbReference>
<evidence type="ECO:0000313" key="11">
    <source>
        <dbReference type="Proteomes" id="UP001204524"/>
    </source>
</evidence>
<dbReference type="EC" id="1.1.1.1" evidence="3"/>
<dbReference type="InterPro" id="IPR011032">
    <property type="entry name" value="GroES-like_sf"/>
</dbReference>
<sequence>MKAAVVPALGEPLEIRDVPVPEPGPGQVLVRIDTCGLCHTDIHAARGEWPAKPKDLLIPGHEGVGTVEAVGPGDAELPVRVGQRVALPWLGHACGHCRACVAGWETYCSTPAYMGFSMDGGYAEYAVAWASHVVPVPDTVSSRDASPLTCAGVTTYKGLKVAAPQPGETAMVVGIGGLGHLGLQYARVFGSRTVAVDVHDDKLQLAQDLGADHVVDGRGDQQAELEALGGVDVALVTVPSPAAMRAAHAALNPHGRLVLVGLPADNRLELPVFETVLKGISVIGSLVGTRNDLTDCFDLHARGLTRVVTEPRRLEDVNACFEEVLAGEVPARLVFEM</sequence>
<feature type="domain" description="Enoyl reductase (ER)" evidence="9">
    <location>
        <begin position="10"/>
        <end position="335"/>
    </location>
</feature>
<dbReference type="Pfam" id="PF08240">
    <property type="entry name" value="ADH_N"/>
    <property type="match status" value="1"/>
</dbReference>
<evidence type="ECO:0000256" key="2">
    <source>
        <dbReference type="ARBA" id="ARBA00008072"/>
    </source>
</evidence>
<dbReference type="EMBL" id="JANARS010000006">
    <property type="protein sequence ID" value="MCP3423048.1"/>
    <property type="molecule type" value="Genomic_DNA"/>
</dbReference>
<comment type="catalytic activity">
    <reaction evidence="7">
        <text>a secondary alcohol + NAD(+) = a ketone + NADH + H(+)</text>
        <dbReference type="Rhea" id="RHEA:10740"/>
        <dbReference type="ChEBI" id="CHEBI:15378"/>
        <dbReference type="ChEBI" id="CHEBI:17087"/>
        <dbReference type="ChEBI" id="CHEBI:35681"/>
        <dbReference type="ChEBI" id="CHEBI:57540"/>
        <dbReference type="ChEBI" id="CHEBI:57945"/>
        <dbReference type="EC" id="1.1.1.1"/>
    </reaction>
</comment>
<keyword evidence="4" id="KW-0479">Metal-binding</keyword>